<dbReference type="PANTHER" id="PTHR37017:SF11">
    <property type="entry name" value="ESTERASE_LIPASE_THIOESTERASE DOMAIN-CONTAINING PROTEIN"/>
    <property type="match status" value="1"/>
</dbReference>
<dbReference type="Proteomes" id="UP000318050">
    <property type="component" value="Unassembled WGS sequence"/>
</dbReference>
<dbReference type="InterPro" id="IPR000073">
    <property type="entry name" value="AB_hydrolase_1"/>
</dbReference>
<dbReference type="Pfam" id="PF12697">
    <property type="entry name" value="Abhydrolase_6"/>
    <property type="match status" value="1"/>
</dbReference>
<name>A0A560IBX2_9PROT</name>
<keyword evidence="1" id="KW-0732">Signal</keyword>
<comment type="caution">
    <text evidence="3">The sequence shown here is derived from an EMBL/GenBank/DDBJ whole genome shotgun (WGS) entry which is preliminary data.</text>
</comment>
<evidence type="ECO:0000256" key="1">
    <source>
        <dbReference type="SAM" id="SignalP"/>
    </source>
</evidence>
<dbReference type="EMBL" id="VITT01000011">
    <property type="protein sequence ID" value="TWB56552.1"/>
    <property type="molecule type" value="Genomic_DNA"/>
</dbReference>
<dbReference type="SUPFAM" id="SSF53474">
    <property type="entry name" value="alpha/beta-Hydrolases"/>
    <property type="match status" value="1"/>
</dbReference>
<organism evidence="3 4">
    <name type="scientific">Nitrospirillum amazonense</name>
    <dbReference type="NCBI Taxonomy" id="28077"/>
    <lineage>
        <taxon>Bacteria</taxon>
        <taxon>Pseudomonadati</taxon>
        <taxon>Pseudomonadota</taxon>
        <taxon>Alphaproteobacteria</taxon>
        <taxon>Rhodospirillales</taxon>
        <taxon>Azospirillaceae</taxon>
        <taxon>Nitrospirillum</taxon>
    </lineage>
</organism>
<dbReference type="InterPro" id="IPR029058">
    <property type="entry name" value="AB_hydrolase_fold"/>
</dbReference>
<accession>A0A560IBX2</accession>
<dbReference type="Gene3D" id="3.40.50.1820">
    <property type="entry name" value="alpha/beta hydrolase"/>
    <property type="match status" value="1"/>
</dbReference>
<feature type="chain" id="PRO_5021723728" evidence="1">
    <location>
        <begin position="23"/>
        <end position="264"/>
    </location>
</feature>
<protein>
    <submittedName>
        <fullName evidence="3">Pimeloyl-ACP methyl ester carboxylesterase</fullName>
    </submittedName>
</protein>
<proteinExistence type="predicted"/>
<dbReference type="PANTHER" id="PTHR37017">
    <property type="entry name" value="AB HYDROLASE-1 DOMAIN-CONTAINING PROTEIN-RELATED"/>
    <property type="match status" value="1"/>
</dbReference>
<reference evidence="3 4" key="1">
    <citation type="submission" date="2019-06" db="EMBL/GenBank/DDBJ databases">
        <title>Genomic Encyclopedia of Type Strains, Phase IV (KMG-V): Genome sequencing to study the core and pangenomes of soil and plant-associated prokaryotes.</title>
        <authorList>
            <person name="Whitman W."/>
        </authorList>
    </citation>
    <scope>NUCLEOTIDE SEQUENCE [LARGE SCALE GENOMIC DNA]</scope>
    <source>
        <strain evidence="3 4">BR 11140</strain>
    </source>
</reference>
<evidence type="ECO:0000259" key="2">
    <source>
        <dbReference type="Pfam" id="PF12697"/>
    </source>
</evidence>
<feature type="domain" description="AB hydrolase-1" evidence="2">
    <location>
        <begin position="33"/>
        <end position="253"/>
    </location>
</feature>
<dbReference type="InterPro" id="IPR052897">
    <property type="entry name" value="Sec-Metab_Biosynth_Hydrolase"/>
</dbReference>
<evidence type="ECO:0000313" key="3">
    <source>
        <dbReference type="EMBL" id="TWB56552.1"/>
    </source>
</evidence>
<sequence>MKKLFTAVAAAVALLTAGVATAETVAKPPKPTIVLVHGAFADASSWNGVIRILEKDGYPVVAAANPLRGVRSDAAAVADVVASIPGSVVLVGHSYGGSVISEAANGKANVRSLVFVAAFAPDAGETAAGLSGKFPGSTLAPTLAPAVTLSDGGKDLYIQQERFPDQFAADVPAAEAKLMAATQRPVAQAALGEASGEGAWHHVPSWFVYGDQDRNIPPQALAFMAERAHSHGTVVVKGGSHVVMVSHPDAVAALIEKAAASPAP</sequence>
<dbReference type="AlphaFoldDB" id="A0A560IBX2"/>
<evidence type="ECO:0000313" key="4">
    <source>
        <dbReference type="Proteomes" id="UP000318050"/>
    </source>
</evidence>
<dbReference type="OrthoDB" id="9814966at2"/>
<gene>
    <name evidence="3" type="ORF">FBZ92_111158</name>
</gene>
<feature type="signal peptide" evidence="1">
    <location>
        <begin position="1"/>
        <end position="22"/>
    </location>
</feature>